<organism evidence="1 2">
    <name type="scientific">Phaeobacter inhibens</name>
    <dbReference type="NCBI Taxonomy" id="221822"/>
    <lineage>
        <taxon>Bacteria</taxon>
        <taxon>Pseudomonadati</taxon>
        <taxon>Pseudomonadota</taxon>
        <taxon>Alphaproteobacteria</taxon>
        <taxon>Rhodobacterales</taxon>
        <taxon>Roseobacteraceae</taxon>
        <taxon>Phaeobacter</taxon>
    </lineage>
</organism>
<dbReference type="EMBL" id="CP010725">
    <property type="protein sequence ID" value="AUQ99356.1"/>
    <property type="molecule type" value="Genomic_DNA"/>
</dbReference>
<evidence type="ECO:0000313" key="1">
    <source>
        <dbReference type="EMBL" id="AUQ99356.1"/>
    </source>
</evidence>
<gene>
    <name evidence="1" type="ORF">PhaeoP88_01986</name>
</gene>
<name>A0A2I7K9T1_9RHOB</name>
<dbReference type="Proteomes" id="UP000236447">
    <property type="component" value="Chromosome"/>
</dbReference>
<dbReference type="AlphaFoldDB" id="A0A2I7K9T1"/>
<protein>
    <submittedName>
        <fullName evidence="1">Uncharacterized protein</fullName>
    </submittedName>
</protein>
<sequence>MVIPELRNIVDMHGFRERLSEAVKNSPYGDDIWGLSTAAGLGKKTLYNIINDKKLDISKTGPGLFGMSRVASLLGTTLDHLAGIAPPVRRLSTQLDSADQLLSHASATLIAQHSQSNGTPTIDSLMRTHLKSGGVLEGFTDTLAYCDQYAPCPPDASSLKVVEVGAKSLAAITMGQPNARLLQTALDTVPDDELRRRWVSAYASTSINGPLVSLETLDVQMPNHPVRVKMEFIRGLFPVRSDALGRRILNYSLLIV</sequence>
<proteinExistence type="predicted"/>
<evidence type="ECO:0000313" key="2">
    <source>
        <dbReference type="Proteomes" id="UP000236447"/>
    </source>
</evidence>
<reference evidence="1 2" key="1">
    <citation type="journal article" date="2017" name="Front. Microbiol.">
        <title>Phaeobacter piscinae sp. nov., a species of the Roseobacter group and potential aquaculture probiont.</title>
        <authorList>
            <person name="Sonnenschein E.C."/>
            <person name="Phippen C.B.W."/>
            <person name="Nielsen K.F."/>
            <person name="Mateiu R.V."/>
            <person name="Melchiorsen J."/>
            <person name="Gram L."/>
            <person name="Overmann J."/>
            <person name="Freese H.M."/>
        </authorList>
    </citation>
    <scope>NUCLEOTIDE SEQUENCE [LARGE SCALE GENOMIC DNA]</scope>
    <source>
        <strain evidence="1 2">P88</strain>
    </source>
</reference>
<dbReference type="RefSeq" id="WP_102883619.1">
    <property type="nucleotide sequence ID" value="NZ_CP010725.1"/>
</dbReference>
<accession>A0A2I7K9T1</accession>
<reference evidence="1 2" key="2">
    <citation type="journal article" date="2017" name="Genome Biol. Evol.">
        <title>Trajectories and Drivers of Genome Evolution in Surface-Associated Marine Phaeobacter.</title>
        <authorList>
            <person name="Freese H.M."/>
            <person name="Sikorski J."/>
            <person name="Bunk B."/>
            <person name="Scheuner C."/>
            <person name="Meier-Kolthoff J.P."/>
            <person name="Sproer C."/>
            <person name="Gram L."/>
            <person name="Overmann J."/>
        </authorList>
    </citation>
    <scope>NUCLEOTIDE SEQUENCE [LARGE SCALE GENOMIC DNA]</scope>
    <source>
        <strain evidence="1 2">P88</strain>
    </source>
</reference>